<dbReference type="AlphaFoldDB" id="A0A2T1E4E0"/>
<dbReference type="Proteomes" id="UP000239576">
    <property type="component" value="Unassembled WGS sequence"/>
</dbReference>
<sequence>MDRLDCMQSFVRVVETGSFSAVARECNTTQPTISKQIAALEAYLDVQLLTRSTRKLQLTQEGERFFEHCQALLDAAAEAIASVGQRQNPSGTLRVNCPVAFGQYQVIPYLKGFLERYPDLKLALTMSDRVVDLVGEGIDLAIRIGTVNDPTLIAHRIGVTRRVTVASTAYFRDLQEPKTPEALVEHNCLVYARLATGNEWHFQRPTGETTQVTVTGNLQVDSSTAIREAVLSGLGIAVCPVWLLGDLIQSEQLQVILKAYQPTPLPIHVVYRRGRFIPAKVRCFIEYFTNEFELNPWVSDDGMQPIAAQLTR</sequence>
<dbReference type="GO" id="GO:0003700">
    <property type="term" value="F:DNA-binding transcription factor activity"/>
    <property type="evidence" value="ECO:0007669"/>
    <property type="project" value="InterPro"/>
</dbReference>
<evidence type="ECO:0000256" key="2">
    <source>
        <dbReference type="ARBA" id="ARBA00023015"/>
    </source>
</evidence>
<dbReference type="FunFam" id="3.40.190.290:FF:000001">
    <property type="entry name" value="Transcriptional regulator, LysR family"/>
    <property type="match status" value="1"/>
</dbReference>
<evidence type="ECO:0000259" key="5">
    <source>
        <dbReference type="PROSITE" id="PS50931"/>
    </source>
</evidence>
<evidence type="ECO:0000313" key="7">
    <source>
        <dbReference type="Proteomes" id="UP000239576"/>
    </source>
</evidence>
<comment type="caution">
    <text evidence="6">The sequence shown here is derived from an EMBL/GenBank/DDBJ whole genome shotgun (WGS) entry which is preliminary data.</text>
</comment>
<evidence type="ECO:0000256" key="1">
    <source>
        <dbReference type="ARBA" id="ARBA00009437"/>
    </source>
</evidence>
<evidence type="ECO:0000256" key="3">
    <source>
        <dbReference type="ARBA" id="ARBA00023125"/>
    </source>
</evidence>
<keyword evidence="3" id="KW-0238">DNA-binding</keyword>
<dbReference type="InterPro" id="IPR036390">
    <property type="entry name" value="WH_DNA-bd_sf"/>
</dbReference>
<keyword evidence="4" id="KW-0804">Transcription</keyword>
<dbReference type="CDD" id="cd08422">
    <property type="entry name" value="PBP2_CrgA_like"/>
    <property type="match status" value="1"/>
</dbReference>
<dbReference type="Pfam" id="PF00126">
    <property type="entry name" value="HTH_1"/>
    <property type="match status" value="1"/>
</dbReference>
<feature type="domain" description="HTH lysR-type" evidence="5">
    <location>
        <begin position="1"/>
        <end position="59"/>
    </location>
</feature>
<dbReference type="Pfam" id="PF03466">
    <property type="entry name" value="LysR_substrate"/>
    <property type="match status" value="1"/>
</dbReference>
<evidence type="ECO:0000256" key="4">
    <source>
        <dbReference type="ARBA" id="ARBA00023163"/>
    </source>
</evidence>
<dbReference type="InterPro" id="IPR058163">
    <property type="entry name" value="LysR-type_TF_proteobact-type"/>
</dbReference>
<dbReference type="Gene3D" id="3.40.190.290">
    <property type="match status" value="1"/>
</dbReference>
<dbReference type="OrthoDB" id="9786526at2"/>
<protein>
    <submittedName>
        <fullName evidence="6">LysR family transcriptional regulator</fullName>
    </submittedName>
</protein>
<dbReference type="InterPro" id="IPR000847">
    <property type="entry name" value="LysR_HTH_N"/>
</dbReference>
<accession>A0A2T1E4E0</accession>
<dbReference type="InterPro" id="IPR036388">
    <property type="entry name" value="WH-like_DNA-bd_sf"/>
</dbReference>
<reference evidence="6 7" key="2">
    <citation type="submission" date="2018-03" db="EMBL/GenBank/DDBJ databases">
        <title>The ancient ancestry and fast evolution of plastids.</title>
        <authorList>
            <person name="Moore K.R."/>
            <person name="Magnabosco C."/>
            <person name="Momper L."/>
            <person name="Gold D.A."/>
            <person name="Bosak T."/>
            <person name="Fournier G.P."/>
        </authorList>
    </citation>
    <scope>NUCLEOTIDE SEQUENCE [LARGE SCALE GENOMIC DNA]</scope>
    <source>
        <strain evidence="6 7">ULC18</strain>
    </source>
</reference>
<dbReference type="FunFam" id="1.10.10.10:FF:000001">
    <property type="entry name" value="LysR family transcriptional regulator"/>
    <property type="match status" value="1"/>
</dbReference>
<dbReference type="InterPro" id="IPR005119">
    <property type="entry name" value="LysR_subst-bd"/>
</dbReference>
<organism evidence="6 7">
    <name type="scientific">Stenomitos frigidus ULC18</name>
    <dbReference type="NCBI Taxonomy" id="2107698"/>
    <lineage>
        <taxon>Bacteria</taxon>
        <taxon>Bacillati</taxon>
        <taxon>Cyanobacteriota</taxon>
        <taxon>Cyanophyceae</taxon>
        <taxon>Leptolyngbyales</taxon>
        <taxon>Leptolyngbyaceae</taxon>
        <taxon>Stenomitos</taxon>
    </lineage>
</organism>
<dbReference type="PANTHER" id="PTHR30537:SF80">
    <property type="entry name" value="TRANSCRIPTIONAL REGULATOR"/>
    <property type="match status" value="1"/>
</dbReference>
<reference evidence="7" key="1">
    <citation type="submission" date="2018-02" db="EMBL/GenBank/DDBJ databases">
        <authorList>
            <person name="Moore K."/>
            <person name="Momper L."/>
        </authorList>
    </citation>
    <scope>NUCLEOTIDE SEQUENCE [LARGE SCALE GENOMIC DNA]</scope>
    <source>
        <strain evidence="7">ULC18</strain>
    </source>
</reference>
<dbReference type="PANTHER" id="PTHR30537">
    <property type="entry name" value="HTH-TYPE TRANSCRIPTIONAL REGULATOR"/>
    <property type="match status" value="1"/>
</dbReference>
<comment type="similarity">
    <text evidence="1">Belongs to the LysR transcriptional regulatory family.</text>
</comment>
<dbReference type="PRINTS" id="PR00039">
    <property type="entry name" value="HTHLYSR"/>
</dbReference>
<keyword evidence="2" id="KW-0805">Transcription regulation</keyword>
<keyword evidence="7" id="KW-1185">Reference proteome</keyword>
<dbReference type="PROSITE" id="PS50931">
    <property type="entry name" value="HTH_LYSR"/>
    <property type="match status" value="1"/>
</dbReference>
<dbReference type="SUPFAM" id="SSF46785">
    <property type="entry name" value="Winged helix' DNA-binding domain"/>
    <property type="match status" value="1"/>
</dbReference>
<name>A0A2T1E4E0_9CYAN</name>
<gene>
    <name evidence="6" type="ORF">C7B82_16340</name>
</gene>
<dbReference type="Gene3D" id="1.10.10.10">
    <property type="entry name" value="Winged helix-like DNA-binding domain superfamily/Winged helix DNA-binding domain"/>
    <property type="match status" value="1"/>
</dbReference>
<dbReference type="SUPFAM" id="SSF53850">
    <property type="entry name" value="Periplasmic binding protein-like II"/>
    <property type="match status" value="1"/>
</dbReference>
<dbReference type="EMBL" id="PVWK01000088">
    <property type="protein sequence ID" value="PSB27571.1"/>
    <property type="molecule type" value="Genomic_DNA"/>
</dbReference>
<evidence type="ECO:0000313" key="6">
    <source>
        <dbReference type="EMBL" id="PSB27571.1"/>
    </source>
</evidence>
<proteinExistence type="inferred from homology"/>
<dbReference type="GO" id="GO:0003677">
    <property type="term" value="F:DNA binding"/>
    <property type="evidence" value="ECO:0007669"/>
    <property type="project" value="UniProtKB-KW"/>
</dbReference>